<keyword evidence="8 10" id="KW-0238">DNA-binding</keyword>
<dbReference type="GO" id="GO:0005524">
    <property type="term" value="F:ATP binding"/>
    <property type="evidence" value="ECO:0007669"/>
    <property type="project" value="InterPro"/>
</dbReference>
<protein>
    <recommendedName>
        <fullName evidence="4">DNA topoisomerase (ATP-hydrolyzing)</fullName>
        <ecNumber evidence="4">5.6.2.2</ecNumber>
    </recommendedName>
</protein>
<proteinExistence type="inferred from homology"/>
<dbReference type="GO" id="GO:0005694">
    <property type="term" value="C:chromosome"/>
    <property type="evidence" value="ECO:0007669"/>
    <property type="project" value="InterPro"/>
</dbReference>
<dbReference type="InterPro" id="IPR013049">
    <property type="entry name" value="Spo11/TopoVI_A_N"/>
</dbReference>
<evidence type="ECO:0000256" key="5">
    <source>
        <dbReference type="ARBA" id="ARBA00022723"/>
    </source>
</evidence>
<keyword evidence="5" id="KW-0479">Metal-binding</keyword>
<dbReference type="AlphaFoldDB" id="L7JUK4"/>
<accession>L7JUK4</accession>
<dbReference type="OrthoDB" id="5377392at2759"/>
<dbReference type="PROSITE" id="PS52041">
    <property type="entry name" value="TOPO_IIB"/>
    <property type="match status" value="1"/>
</dbReference>
<dbReference type="Gene3D" id="1.10.10.10">
    <property type="entry name" value="Winged helix-like DNA-binding domain superfamily/Winged helix DNA-binding domain"/>
    <property type="match status" value="1"/>
</dbReference>
<dbReference type="STRING" id="72359.L7JUK4"/>
<dbReference type="VEuPathDB" id="MicrosporidiaDB:THOM_2627"/>
<evidence type="ECO:0000313" key="14">
    <source>
        <dbReference type="Proteomes" id="UP000011185"/>
    </source>
</evidence>
<dbReference type="EMBL" id="JH994040">
    <property type="protein sequence ID" value="ELQ74447.1"/>
    <property type="molecule type" value="Genomic_DNA"/>
</dbReference>
<dbReference type="EC" id="5.6.2.2" evidence="4"/>
<dbReference type="Pfam" id="PF04406">
    <property type="entry name" value="TP6A_N"/>
    <property type="match status" value="1"/>
</dbReference>
<dbReference type="Gene3D" id="3.40.1360.10">
    <property type="match status" value="1"/>
</dbReference>
<comment type="cofactor">
    <cofactor evidence="2">
        <name>Mg(2+)</name>
        <dbReference type="ChEBI" id="CHEBI:18420"/>
    </cofactor>
</comment>
<dbReference type="InParanoid" id="L7JUK4"/>
<dbReference type="PRINTS" id="PR01550">
    <property type="entry name" value="TOP6AFAMILY"/>
</dbReference>
<dbReference type="GO" id="GO:0003918">
    <property type="term" value="F:DNA topoisomerase type II (double strand cut, ATP-hydrolyzing) activity"/>
    <property type="evidence" value="ECO:0007669"/>
    <property type="project" value="UniProtKB-UniRule"/>
</dbReference>
<dbReference type="GO" id="GO:0006259">
    <property type="term" value="P:DNA metabolic process"/>
    <property type="evidence" value="ECO:0007669"/>
    <property type="project" value="InterPro"/>
</dbReference>
<dbReference type="FunCoup" id="L7JUK4">
    <property type="interactions" value="29"/>
</dbReference>
<evidence type="ECO:0000256" key="6">
    <source>
        <dbReference type="ARBA" id="ARBA00022842"/>
    </source>
</evidence>
<keyword evidence="9 10" id="KW-0413">Isomerase</keyword>
<evidence type="ECO:0000256" key="3">
    <source>
        <dbReference type="ARBA" id="ARBA00006559"/>
    </source>
</evidence>
<evidence type="ECO:0000256" key="9">
    <source>
        <dbReference type="ARBA" id="ARBA00023235"/>
    </source>
</evidence>
<evidence type="ECO:0000256" key="2">
    <source>
        <dbReference type="ARBA" id="ARBA00001946"/>
    </source>
</evidence>
<dbReference type="PANTHER" id="PTHR10848:SF0">
    <property type="entry name" value="MEIOTIC RECOMBINATION PROTEIN SPO11"/>
    <property type="match status" value="1"/>
</dbReference>
<dbReference type="InterPro" id="IPR036388">
    <property type="entry name" value="WH-like_DNA-bd_sf"/>
</dbReference>
<dbReference type="OMA" id="MEIEIFT"/>
<evidence type="ECO:0000256" key="4">
    <source>
        <dbReference type="ARBA" id="ARBA00012895"/>
    </source>
</evidence>
<keyword evidence="7 10" id="KW-0799">Topoisomerase</keyword>
<evidence type="ECO:0000256" key="10">
    <source>
        <dbReference type="PROSITE-ProRule" id="PRU01385"/>
    </source>
</evidence>
<evidence type="ECO:0000259" key="11">
    <source>
        <dbReference type="Pfam" id="PF04406"/>
    </source>
</evidence>
<reference evidence="13 14" key="1">
    <citation type="journal article" date="2012" name="PLoS Pathog.">
        <title>The genome of the obligate intracellular parasite Trachipleistophora hominis: new insights into microsporidian genome dynamics and reductive evolution.</title>
        <authorList>
            <person name="Heinz E."/>
            <person name="Williams T.A."/>
            <person name="Nakjang S."/>
            <person name="Noel C.J."/>
            <person name="Swan D.C."/>
            <person name="Goldberg A.V."/>
            <person name="Harris S.R."/>
            <person name="Weinmaier T."/>
            <person name="Markert S."/>
            <person name="Becher D."/>
            <person name="Bernhardt J."/>
            <person name="Dagan T."/>
            <person name="Hacker C."/>
            <person name="Lucocq J.M."/>
            <person name="Schweder T."/>
            <person name="Rattei T."/>
            <person name="Hall N."/>
            <person name="Hirt R.P."/>
            <person name="Embley T.M."/>
        </authorList>
    </citation>
    <scope>NUCLEOTIDE SEQUENCE [LARGE SCALE GENOMIC DNA]</scope>
</reference>
<evidence type="ECO:0000256" key="7">
    <source>
        <dbReference type="ARBA" id="ARBA00023029"/>
    </source>
</evidence>
<keyword evidence="6" id="KW-0460">Magnesium</keyword>
<dbReference type="InterPro" id="IPR002815">
    <property type="entry name" value="Spo11/TopoVI_A"/>
</dbReference>
<dbReference type="GO" id="GO:0046872">
    <property type="term" value="F:metal ion binding"/>
    <property type="evidence" value="ECO:0007669"/>
    <property type="project" value="UniProtKB-KW"/>
</dbReference>
<dbReference type="SUPFAM" id="SSF56726">
    <property type="entry name" value="DNA topoisomerase IV, alpha subunit"/>
    <property type="match status" value="1"/>
</dbReference>
<dbReference type="Proteomes" id="UP000011185">
    <property type="component" value="Unassembled WGS sequence"/>
</dbReference>
<dbReference type="InterPro" id="IPR036078">
    <property type="entry name" value="Spo11/TopoVI_A_sf"/>
</dbReference>
<comment type="catalytic activity">
    <reaction evidence="1 10">
        <text>ATP-dependent breakage, passage and rejoining of double-stranded DNA.</text>
        <dbReference type="EC" id="5.6.2.2"/>
    </reaction>
</comment>
<dbReference type="PANTHER" id="PTHR10848">
    <property type="entry name" value="MEIOTIC RECOMBINATION PROTEIN SPO11"/>
    <property type="match status" value="1"/>
</dbReference>
<dbReference type="Pfam" id="PF21180">
    <property type="entry name" value="TOP6A-Spo11_Toprim"/>
    <property type="match status" value="1"/>
</dbReference>
<organism evidence="13 14">
    <name type="scientific">Trachipleistophora hominis</name>
    <name type="common">Microsporidian parasite</name>
    <dbReference type="NCBI Taxonomy" id="72359"/>
    <lineage>
        <taxon>Eukaryota</taxon>
        <taxon>Fungi</taxon>
        <taxon>Fungi incertae sedis</taxon>
        <taxon>Microsporidia</taxon>
        <taxon>Pleistophoridae</taxon>
        <taxon>Trachipleistophora</taxon>
    </lineage>
</organism>
<feature type="domain" description="Spo11/DNA topoisomerase VI subunit A N-terminal" evidence="11">
    <location>
        <begin position="28"/>
        <end position="83"/>
    </location>
</feature>
<gene>
    <name evidence="13" type="ORF">THOM_2627</name>
</gene>
<evidence type="ECO:0000256" key="8">
    <source>
        <dbReference type="ARBA" id="ARBA00023125"/>
    </source>
</evidence>
<feature type="domain" description="Topoisomerase 6 subunit A/Spo11 TOPRIM" evidence="12">
    <location>
        <begin position="127"/>
        <end position="281"/>
    </location>
</feature>
<sequence>MHKLIKVIREETVKLARNLKNDKSVKELKFYEIIHGMLVDNVKKTKREIFYASPNIFKRQETVNKMIDKFAHVHKVRLIDFNVSASLKGLFYGEVTFIESNKAYTLYQNLIPDMNEVTDITCRFSSVLVVEKDCMMTFIKEVFLRNNRPIDFLLVTGKGYPDYNTLAFLRRLEHMKCQIYGLFDLDPFGLSIFKNYKSKINSMVRIGITSKDVFEYKIMKNELITLTQRDYKLLTSLKNNVIDSEFSEDISFLEGLGQKMEIEIFTSYQTIFIVQYLEKKLMINSLSNIKPD</sequence>
<dbReference type="GO" id="GO:0003677">
    <property type="term" value="F:DNA binding"/>
    <property type="evidence" value="ECO:0007669"/>
    <property type="project" value="UniProtKB-UniRule"/>
</dbReference>
<comment type="similarity">
    <text evidence="3 10">Belongs to the TOP6A family.</text>
</comment>
<evidence type="ECO:0000259" key="12">
    <source>
        <dbReference type="Pfam" id="PF21180"/>
    </source>
</evidence>
<keyword evidence="14" id="KW-1185">Reference proteome</keyword>
<evidence type="ECO:0000256" key="1">
    <source>
        <dbReference type="ARBA" id="ARBA00000185"/>
    </source>
</evidence>
<evidence type="ECO:0000313" key="13">
    <source>
        <dbReference type="EMBL" id="ELQ74447.1"/>
    </source>
</evidence>
<dbReference type="HOGENOM" id="CLU_037229_4_0_1"/>
<dbReference type="InterPro" id="IPR034136">
    <property type="entry name" value="TOPRIM_Topo6A/Spo11"/>
</dbReference>
<feature type="active site" description="O-(5'-phospho-DNA)-tyrosine intermediate" evidence="10">
    <location>
        <position position="51"/>
    </location>
</feature>
<name>L7JUK4_TRAHO</name>